<comment type="function">
    <text evidence="8">Auxin response factors (ARFs) are transcriptional factors that bind specifically to the DNA sequence 5'-TGTCTC-3' found in the auxin-responsive promoter elements (AuxREs).</text>
</comment>
<evidence type="ECO:0000313" key="10">
    <source>
        <dbReference type="EMBL" id="CAL0307845.1"/>
    </source>
</evidence>
<evidence type="ECO:0000256" key="5">
    <source>
        <dbReference type="ARBA" id="ARBA00023163"/>
    </source>
</evidence>
<comment type="subunit">
    <text evidence="8">Homodimers and heterodimers.</text>
</comment>
<dbReference type="EMBL" id="CAXHTB010000006">
    <property type="protein sequence ID" value="CAL0307845.1"/>
    <property type="molecule type" value="Genomic_DNA"/>
</dbReference>
<comment type="subcellular location">
    <subcellularLocation>
        <location evidence="1 8">Nucleus</location>
    </subcellularLocation>
</comment>
<keyword evidence="4 8" id="KW-0238">DNA-binding</keyword>
<dbReference type="InterPro" id="IPR044835">
    <property type="entry name" value="ARF_plant"/>
</dbReference>
<dbReference type="GO" id="GO:0005634">
    <property type="term" value="C:nucleus"/>
    <property type="evidence" value="ECO:0007669"/>
    <property type="project" value="UniProtKB-SubCell"/>
</dbReference>
<dbReference type="GO" id="GO:0006355">
    <property type="term" value="P:regulation of DNA-templated transcription"/>
    <property type="evidence" value="ECO:0007669"/>
    <property type="project" value="InterPro"/>
</dbReference>
<dbReference type="SMART" id="SM01019">
    <property type="entry name" value="B3"/>
    <property type="match status" value="1"/>
</dbReference>
<evidence type="ECO:0000256" key="2">
    <source>
        <dbReference type="ARBA" id="ARBA00007853"/>
    </source>
</evidence>
<evidence type="ECO:0000259" key="9">
    <source>
        <dbReference type="PROSITE" id="PS50863"/>
    </source>
</evidence>
<dbReference type="Proteomes" id="UP001497480">
    <property type="component" value="Unassembled WGS sequence"/>
</dbReference>
<evidence type="ECO:0000313" key="11">
    <source>
        <dbReference type="Proteomes" id="UP001497480"/>
    </source>
</evidence>
<comment type="caution">
    <text evidence="10">The sequence shown here is derived from an EMBL/GenBank/DDBJ whole genome shotgun (WGS) entry which is preliminary data.</text>
</comment>
<evidence type="ECO:0000256" key="4">
    <source>
        <dbReference type="ARBA" id="ARBA00023125"/>
    </source>
</evidence>
<evidence type="ECO:0000256" key="1">
    <source>
        <dbReference type="ARBA" id="ARBA00004123"/>
    </source>
</evidence>
<protein>
    <recommendedName>
        <fullName evidence="8">Auxin response factor</fullName>
    </recommendedName>
</protein>
<dbReference type="GO" id="GO:0003677">
    <property type="term" value="F:DNA binding"/>
    <property type="evidence" value="ECO:0007669"/>
    <property type="project" value="UniProtKB-KW"/>
</dbReference>
<name>A0AAV1WEQ6_LUPLU</name>
<gene>
    <name evidence="10" type="ORF">LLUT_LOCUS8905</name>
</gene>
<feature type="domain" description="TF-B3" evidence="9">
    <location>
        <begin position="115"/>
        <end position="217"/>
    </location>
</feature>
<dbReference type="Pfam" id="PF02362">
    <property type="entry name" value="B3"/>
    <property type="match status" value="1"/>
</dbReference>
<keyword evidence="6 8" id="KW-0539">Nucleus</keyword>
<evidence type="ECO:0000256" key="6">
    <source>
        <dbReference type="ARBA" id="ARBA00023242"/>
    </source>
</evidence>
<keyword evidence="5 8" id="KW-0804">Transcription</keyword>
<dbReference type="SUPFAM" id="SSF101936">
    <property type="entry name" value="DNA-binding pseudobarrel domain"/>
    <property type="match status" value="1"/>
</dbReference>
<dbReference type="InterPro" id="IPR015300">
    <property type="entry name" value="DNA-bd_pseudobarrel_sf"/>
</dbReference>
<dbReference type="Gene3D" id="2.40.330.10">
    <property type="entry name" value="DNA-binding pseudobarrel domain"/>
    <property type="match status" value="1"/>
</dbReference>
<evidence type="ECO:0000256" key="3">
    <source>
        <dbReference type="ARBA" id="ARBA00023015"/>
    </source>
</evidence>
<keyword evidence="11" id="KW-1185">Reference proteome</keyword>
<dbReference type="InterPro" id="IPR003340">
    <property type="entry name" value="B3_DNA-bd"/>
</dbReference>
<proteinExistence type="inferred from homology"/>
<sequence>MPHSDTRRHSPPLLSHVDREIWQACAGAAVQIPNINSRVYYFPQGHLEHASPSLNPYHSLSSLSVVHCRVSNVQFLADPLSDEVFAKILLEPVSNRFANDSHNEVGGDGGKVVSFAKILTPSDANNGGGFSVPRFCADSVLPPLDFEADPPLQTLKVIDVHGKVWPFRHIYRGTPRRHLLTSGWSKFVTHKKLVAGDSVVFMKNSKGVVFVGIRRVLRSSSMEKNKADDEEGEGYSGGYWRRGTRKVTVKAVAEVMEAAAQGMPFEVVYYPRAGWSDFVVKAEVVEESMRGAWGHGMRVKMTMETEDSSRMTWFQGTVTSASVSNNGPWRGSPWRMLQVAWDEPEVLKNAKRVSPWQVELVSPQPSLHTAFPPRKKFRFAQVTGVLSDREGDPYFPMSRFTNSTMEHLNQTLLSSETFPAGMQGARHDVVSASKNFNFTNGIDNHHLRMDSSFVNNRMPMLKTVSSELNISSSQSDDLSPNSQSSLHFFSTEFSGAHNGNTAKLGSGSILLFGKIIQPVVNDAGCMRDDGNKGCSETEGIDNPPDHSLTYLKLLNRLDVQSKLPSPVDASYL</sequence>
<dbReference type="CDD" id="cd10017">
    <property type="entry name" value="B3_DNA"/>
    <property type="match status" value="1"/>
</dbReference>
<keyword evidence="7 8" id="KW-0927">Auxin signaling pathway</keyword>
<organism evidence="10 11">
    <name type="scientific">Lupinus luteus</name>
    <name type="common">European yellow lupine</name>
    <dbReference type="NCBI Taxonomy" id="3873"/>
    <lineage>
        <taxon>Eukaryota</taxon>
        <taxon>Viridiplantae</taxon>
        <taxon>Streptophyta</taxon>
        <taxon>Embryophyta</taxon>
        <taxon>Tracheophyta</taxon>
        <taxon>Spermatophyta</taxon>
        <taxon>Magnoliopsida</taxon>
        <taxon>eudicotyledons</taxon>
        <taxon>Gunneridae</taxon>
        <taxon>Pentapetalae</taxon>
        <taxon>rosids</taxon>
        <taxon>fabids</taxon>
        <taxon>Fabales</taxon>
        <taxon>Fabaceae</taxon>
        <taxon>Papilionoideae</taxon>
        <taxon>50 kb inversion clade</taxon>
        <taxon>genistoids sensu lato</taxon>
        <taxon>core genistoids</taxon>
        <taxon>Genisteae</taxon>
        <taxon>Lupinus</taxon>
    </lineage>
</organism>
<comment type="similarity">
    <text evidence="2 8">Belongs to the ARF family.</text>
</comment>
<dbReference type="AlphaFoldDB" id="A0AAV1WEQ6"/>
<evidence type="ECO:0000256" key="7">
    <source>
        <dbReference type="ARBA" id="ARBA00023294"/>
    </source>
</evidence>
<reference evidence="10 11" key="1">
    <citation type="submission" date="2024-03" db="EMBL/GenBank/DDBJ databases">
        <authorList>
            <person name="Martinez-Hernandez J."/>
        </authorList>
    </citation>
    <scope>NUCLEOTIDE SEQUENCE [LARGE SCALE GENOMIC DNA]</scope>
</reference>
<accession>A0AAV1WEQ6</accession>
<dbReference type="InterPro" id="IPR010525">
    <property type="entry name" value="ARF_dom"/>
</dbReference>
<dbReference type="Pfam" id="PF06507">
    <property type="entry name" value="ARF_AD"/>
    <property type="match status" value="1"/>
</dbReference>
<evidence type="ECO:0000256" key="8">
    <source>
        <dbReference type="RuleBase" id="RU004561"/>
    </source>
</evidence>
<dbReference type="FunFam" id="2.40.330.10:FF:000001">
    <property type="entry name" value="Auxin response factor"/>
    <property type="match status" value="1"/>
</dbReference>
<dbReference type="PANTHER" id="PTHR31384:SF94">
    <property type="entry name" value="AUXIN RESPONSE FACTOR 17"/>
    <property type="match status" value="1"/>
</dbReference>
<dbReference type="PANTHER" id="PTHR31384">
    <property type="entry name" value="AUXIN RESPONSE FACTOR 4-RELATED"/>
    <property type="match status" value="1"/>
</dbReference>
<dbReference type="PROSITE" id="PS50863">
    <property type="entry name" value="B3"/>
    <property type="match status" value="1"/>
</dbReference>
<dbReference type="GO" id="GO:0009734">
    <property type="term" value="P:auxin-activated signaling pathway"/>
    <property type="evidence" value="ECO:0007669"/>
    <property type="project" value="UniProtKB-KW"/>
</dbReference>
<keyword evidence="3 8" id="KW-0805">Transcription regulation</keyword>
<dbReference type="Gene3D" id="2.30.30.1040">
    <property type="match status" value="1"/>
</dbReference>